<feature type="compositionally biased region" description="Polar residues" evidence="3">
    <location>
        <begin position="183"/>
        <end position="206"/>
    </location>
</feature>
<dbReference type="InterPro" id="IPR013761">
    <property type="entry name" value="SAM/pointed_sf"/>
</dbReference>
<keyword evidence="7" id="KW-1185">Reference proteome</keyword>
<feature type="compositionally biased region" description="Polar residues" evidence="3">
    <location>
        <begin position="464"/>
        <end position="477"/>
    </location>
</feature>
<feature type="domain" description="PH" evidence="5">
    <location>
        <begin position="721"/>
        <end position="873"/>
    </location>
</feature>
<dbReference type="SMART" id="SM00326">
    <property type="entry name" value="SH3"/>
    <property type="match status" value="1"/>
</dbReference>
<dbReference type="SUPFAM" id="SSF50729">
    <property type="entry name" value="PH domain-like"/>
    <property type="match status" value="1"/>
</dbReference>
<feature type="region of interest" description="Disordered" evidence="3">
    <location>
        <begin position="87"/>
        <end position="143"/>
    </location>
</feature>
<dbReference type="EMBL" id="JAPWDS010000002">
    <property type="protein sequence ID" value="KAJ5514414.1"/>
    <property type="molecule type" value="Genomic_DNA"/>
</dbReference>
<feature type="compositionally biased region" description="Polar residues" evidence="3">
    <location>
        <begin position="118"/>
        <end position="133"/>
    </location>
</feature>
<dbReference type="Proteomes" id="UP001149954">
    <property type="component" value="Unassembled WGS sequence"/>
</dbReference>
<dbReference type="SUPFAM" id="SSF50044">
    <property type="entry name" value="SH3-domain"/>
    <property type="match status" value="1"/>
</dbReference>
<dbReference type="SUPFAM" id="SSF47769">
    <property type="entry name" value="SAM/Pointed domain"/>
    <property type="match status" value="1"/>
</dbReference>
<dbReference type="PROSITE" id="PS50002">
    <property type="entry name" value="SH3"/>
    <property type="match status" value="1"/>
</dbReference>
<dbReference type="GO" id="GO:0005886">
    <property type="term" value="C:plasma membrane"/>
    <property type="evidence" value="ECO:0007669"/>
    <property type="project" value="TreeGrafter"/>
</dbReference>
<evidence type="ECO:0000259" key="4">
    <source>
        <dbReference type="PROSITE" id="PS50002"/>
    </source>
</evidence>
<feature type="compositionally biased region" description="Polar residues" evidence="3">
    <location>
        <begin position="933"/>
        <end position="955"/>
    </location>
</feature>
<feature type="compositionally biased region" description="Low complexity" evidence="3">
    <location>
        <begin position="315"/>
        <end position="324"/>
    </location>
</feature>
<dbReference type="InterPro" id="IPR037370">
    <property type="entry name" value="Pleckstrin"/>
</dbReference>
<sequence>MVTMGPPQGVRPGDILEVLHEFGGRGEDELIMLPRDKIELVELDEGFGDAWYLGRNLRTGQTGLFPANFTKVGPPRKTLAESPVLVESPTQLESPAPDSSFTSVGSGQSTPQARHMSSDMQSPQIVSPSPTQHRSTSSPLPRPSLAADIQQAFRGSMDNHLNGEESPVMNETLSVIDEHITDMSTPRHSVSTQEPRTINDSGSEYSSHIGHRASYINGNETDDEEQNHPTEQEVRKWDQAQTSRCLRGLGIDPKHCDIFEEQEITGDVLLDMDQDFIFMKEFDFGVMGKRLKTWHKIKAFQEDTKGFTQQQAPRDSISSSFSGPSDDRTLSRAGHTGPLLPRIPTLSEKTGASYPRASAPVQHPRLASNNSSPMTPHTPPYSHDSPRRISAASIRDLNQARRHSSIDATQRGMSDSVFVGHHQKKPSFDRSWTLNSGPQSMPARPGTSAGTSPGGFRGGPLTAESDSYTNSYISTPDQVDDLDRGYFSGTEVDSRRSRRVLQKRGSAGVGVNNHSRKSSYAEDPYRVISPAKRHSRIGSVDSIREAANRVSPAAQAYHGTPPKSRLRSLSTRVSTDKSQPSTTESKTSNGGGFFANFPLVGSKGDSESSISRASPLLKNAGPKFRRAMGLRAISDVVGKKVDTSVPPDSPRESDPTSARTGSTTPSATSKSSERHSTDGSGKAATDGQGFVVRPRTVKSKKETSAYTRGLEKKTPREQMDGCDYSGWMKKRSSNLMTTWKPRLFVLRGRRLSYYYSEDDTEERGLIDITAHRVLRADQDPIIALHATITGSTALPANANNTVESSGGTNLTTPSAIQSLTSKDGSGPFFFKLVPPKTGNSRTVQFTKPATHYFQVDNVQQGRLWMAALMKATIERDMGQAVESTNKQKTISLKQARLMNQRPPELMPASGSTNTEQTIDEEEEEAGLQIEGLNLSQSDAKSLEDTNGSLDNNNTEKGLERPLSNPFGDFDGGHSSLLPDPLVKTESK</sequence>
<evidence type="ECO:0000256" key="1">
    <source>
        <dbReference type="ARBA" id="ARBA00022443"/>
    </source>
</evidence>
<dbReference type="AlphaFoldDB" id="A0A9X0CAD5"/>
<evidence type="ECO:0000313" key="7">
    <source>
        <dbReference type="Proteomes" id="UP001149954"/>
    </source>
</evidence>
<evidence type="ECO:0000313" key="6">
    <source>
        <dbReference type="EMBL" id="KAJ5514414.1"/>
    </source>
</evidence>
<evidence type="ECO:0000259" key="5">
    <source>
        <dbReference type="PROSITE" id="PS50003"/>
    </source>
</evidence>
<name>A0A9X0CAD5_9EURO</name>
<feature type="compositionally biased region" description="Polar residues" evidence="3">
    <location>
        <begin position="430"/>
        <end position="439"/>
    </location>
</feature>
<feature type="compositionally biased region" description="Polar residues" evidence="3">
    <location>
        <begin position="88"/>
        <end position="112"/>
    </location>
</feature>
<dbReference type="Pfam" id="PF00018">
    <property type="entry name" value="SH3_1"/>
    <property type="match status" value="1"/>
</dbReference>
<protein>
    <submittedName>
        <fullName evidence="6">Sterile alpha motif type 2</fullName>
    </submittedName>
</protein>
<gene>
    <name evidence="6" type="ORF">N7463_003966</name>
</gene>
<dbReference type="OrthoDB" id="73680at2759"/>
<comment type="caution">
    <text evidence="6">The sequence shown here is derived from an EMBL/GenBank/DDBJ whole genome shotgun (WGS) entry which is preliminary data.</text>
</comment>
<feature type="domain" description="SH3" evidence="4">
    <location>
        <begin position="11"/>
        <end position="75"/>
    </location>
</feature>
<dbReference type="PANTHER" id="PTHR12092:SF16">
    <property type="entry name" value="PH DOMAIN-CONTAINING PROTEIN"/>
    <property type="match status" value="1"/>
</dbReference>
<dbReference type="InterPro" id="IPR036028">
    <property type="entry name" value="SH3-like_dom_sf"/>
</dbReference>
<feature type="compositionally biased region" description="Polar residues" evidence="3">
    <location>
        <begin position="655"/>
        <end position="670"/>
    </location>
</feature>
<dbReference type="CDD" id="cd09535">
    <property type="entry name" value="SAM_BOI-like_fungal"/>
    <property type="match status" value="1"/>
</dbReference>
<dbReference type="SMART" id="SM00233">
    <property type="entry name" value="PH"/>
    <property type="match status" value="1"/>
</dbReference>
<feature type="compositionally biased region" description="Basic and acidic residues" evidence="3">
    <location>
        <begin position="699"/>
        <end position="719"/>
    </location>
</feature>
<feature type="region of interest" description="Disordered" evidence="3">
    <location>
        <begin position="305"/>
        <end position="387"/>
    </location>
</feature>
<accession>A0A9X0CAD5</accession>
<reference evidence="6" key="2">
    <citation type="journal article" date="2023" name="IMA Fungus">
        <title>Comparative genomic study of the Penicillium genus elucidates a diverse pangenome and 15 lateral gene transfer events.</title>
        <authorList>
            <person name="Petersen C."/>
            <person name="Sorensen T."/>
            <person name="Nielsen M.R."/>
            <person name="Sondergaard T.E."/>
            <person name="Sorensen J.L."/>
            <person name="Fitzpatrick D.A."/>
            <person name="Frisvad J.C."/>
            <person name="Nielsen K.L."/>
        </authorList>
    </citation>
    <scope>NUCLEOTIDE SEQUENCE</scope>
    <source>
        <strain evidence="6">IBT 29495</strain>
    </source>
</reference>
<feature type="region of interest" description="Disordered" evidence="3">
    <location>
        <begin position="639"/>
        <end position="720"/>
    </location>
</feature>
<dbReference type="Pfam" id="PF00169">
    <property type="entry name" value="PH"/>
    <property type="match status" value="1"/>
</dbReference>
<dbReference type="InterPro" id="IPR035551">
    <property type="entry name" value="Boi1/2_SH3"/>
</dbReference>
<feature type="region of interest" description="Disordered" evidence="3">
    <location>
        <begin position="183"/>
        <end position="208"/>
    </location>
</feature>
<feature type="region of interest" description="Disordered" evidence="3">
    <location>
        <begin position="423"/>
        <end position="527"/>
    </location>
</feature>
<dbReference type="Pfam" id="PF07647">
    <property type="entry name" value="SAM_2"/>
    <property type="match status" value="1"/>
</dbReference>
<dbReference type="PROSITE" id="PS50003">
    <property type="entry name" value="PH_DOMAIN"/>
    <property type="match status" value="1"/>
</dbReference>
<dbReference type="InterPro" id="IPR001660">
    <property type="entry name" value="SAM"/>
</dbReference>
<feature type="compositionally biased region" description="Low complexity" evidence="3">
    <location>
        <begin position="134"/>
        <end position="143"/>
    </location>
</feature>
<dbReference type="CDD" id="cd11886">
    <property type="entry name" value="SH3_BOI"/>
    <property type="match status" value="1"/>
</dbReference>
<dbReference type="InterPro" id="IPR001849">
    <property type="entry name" value="PH_domain"/>
</dbReference>
<evidence type="ECO:0000256" key="2">
    <source>
        <dbReference type="PROSITE-ProRule" id="PRU00192"/>
    </source>
</evidence>
<feature type="compositionally biased region" description="Polar residues" evidence="3">
    <location>
        <begin position="576"/>
        <end position="588"/>
    </location>
</feature>
<keyword evidence="1 2" id="KW-0728">SH3 domain</keyword>
<dbReference type="Gene3D" id="1.10.150.50">
    <property type="entry name" value="Transcription Factor, Ets-1"/>
    <property type="match status" value="1"/>
</dbReference>
<dbReference type="InterPro" id="IPR011993">
    <property type="entry name" value="PH-like_dom_sf"/>
</dbReference>
<dbReference type="FunFam" id="1.10.150.50:FF:000082">
    <property type="entry name" value="Polarized growth protein boi2"/>
    <property type="match status" value="1"/>
</dbReference>
<evidence type="ECO:0000256" key="3">
    <source>
        <dbReference type="SAM" id="MobiDB-lite"/>
    </source>
</evidence>
<dbReference type="PANTHER" id="PTHR12092">
    <property type="entry name" value="PLECKSTRIN"/>
    <property type="match status" value="1"/>
</dbReference>
<feature type="region of interest" description="Disordered" evidence="3">
    <location>
        <begin position="898"/>
        <end position="987"/>
    </location>
</feature>
<organism evidence="6 7">
    <name type="scientific">Penicillium fimorum</name>
    <dbReference type="NCBI Taxonomy" id="1882269"/>
    <lineage>
        <taxon>Eukaryota</taxon>
        <taxon>Fungi</taxon>
        <taxon>Dikarya</taxon>
        <taxon>Ascomycota</taxon>
        <taxon>Pezizomycotina</taxon>
        <taxon>Eurotiomycetes</taxon>
        <taxon>Eurotiomycetidae</taxon>
        <taxon>Eurotiales</taxon>
        <taxon>Aspergillaceae</taxon>
        <taxon>Penicillium</taxon>
    </lineage>
</organism>
<dbReference type="Gene3D" id="2.30.29.30">
    <property type="entry name" value="Pleckstrin-homology domain (PH domain)/Phosphotyrosine-binding domain (PTB)"/>
    <property type="match status" value="1"/>
</dbReference>
<dbReference type="GO" id="GO:0030036">
    <property type="term" value="P:actin cytoskeleton organization"/>
    <property type="evidence" value="ECO:0007669"/>
    <property type="project" value="TreeGrafter"/>
</dbReference>
<reference evidence="6" key="1">
    <citation type="submission" date="2022-12" db="EMBL/GenBank/DDBJ databases">
        <authorList>
            <person name="Petersen C."/>
        </authorList>
    </citation>
    <scope>NUCLEOTIDE SEQUENCE</scope>
    <source>
        <strain evidence="6">IBT 29495</strain>
    </source>
</reference>
<dbReference type="InterPro" id="IPR001452">
    <property type="entry name" value="SH3_domain"/>
</dbReference>
<feature type="region of interest" description="Disordered" evidence="3">
    <location>
        <begin position="551"/>
        <end position="593"/>
    </location>
</feature>
<dbReference type="Gene3D" id="2.30.30.40">
    <property type="entry name" value="SH3 Domains"/>
    <property type="match status" value="1"/>
</dbReference>
<proteinExistence type="predicted"/>